<dbReference type="Proteomes" id="UP000515928">
    <property type="component" value="Chromosome"/>
</dbReference>
<proteinExistence type="predicted"/>
<accession>A0A7G9RXV1</accession>
<dbReference type="RefSeq" id="WP_187533555.1">
    <property type="nucleotide sequence ID" value="NZ_CP060715.1"/>
</dbReference>
<dbReference type="EMBL" id="CP060715">
    <property type="protein sequence ID" value="QNN60426.1"/>
    <property type="molecule type" value="Genomic_DNA"/>
</dbReference>
<evidence type="ECO:0000313" key="1">
    <source>
        <dbReference type="EMBL" id="QNN60426.1"/>
    </source>
</evidence>
<dbReference type="KEGG" id="eio:H9L01_08615"/>
<dbReference type="AlphaFoldDB" id="A0A7G9RXV1"/>
<name>A0A7G9RXV1_9FIRM</name>
<reference evidence="1 2" key="1">
    <citation type="submission" date="2020-08" db="EMBL/GenBank/DDBJ databases">
        <title>Genome sequence of Erysipelothrix inopinata DSM 15511T.</title>
        <authorList>
            <person name="Hyun D.-W."/>
            <person name="Bae J.-W."/>
        </authorList>
    </citation>
    <scope>NUCLEOTIDE SEQUENCE [LARGE SCALE GENOMIC DNA]</scope>
    <source>
        <strain evidence="1 2">DSM 15511</strain>
    </source>
</reference>
<gene>
    <name evidence="1" type="ORF">H9L01_08615</name>
</gene>
<evidence type="ECO:0000313" key="2">
    <source>
        <dbReference type="Proteomes" id="UP000515928"/>
    </source>
</evidence>
<protein>
    <submittedName>
        <fullName evidence="1">Uncharacterized protein</fullName>
    </submittedName>
</protein>
<organism evidence="1 2">
    <name type="scientific">Erysipelothrix inopinata</name>
    <dbReference type="NCBI Taxonomy" id="225084"/>
    <lineage>
        <taxon>Bacteria</taxon>
        <taxon>Bacillati</taxon>
        <taxon>Bacillota</taxon>
        <taxon>Erysipelotrichia</taxon>
        <taxon>Erysipelotrichales</taxon>
        <taxon>Erysipelotrichaceae</taxon>
        <taxon>Erysipelothrix</taxon>
    </lineage>
</organism>
<sequence length="77" mass="9152">MVNQEDIFDVQFQQLVQRSHLVGCSESVLTISNEQRKFEIYFDRNRIVKSPGYEILLENVESIYFDESCDIHYEMGK</sequence>
<keyword evidence="2" id="KW-1185">Reference proteome</keyword>